<reference evidence="1" key="1">
    <citation type="journal article" date="2007" name="PLoS Biol.">
        <title>Rate of evolution in brain-expressed genes in humans and other primates.</title>
        <authorList>
            <person name="Wang H.-Y."/>
            <person name="Chien H.-C."/>
            <person name="Osada N."/>
            <person name="Hashimoto K."/>
            <person name="Sugano S."/>
            <person name="Gojobori T."/>
            <person name="Chou C.-K."/>
            <person name="Tsai S.-F."/>
            <person name="Wu C.-I."/>
            <person name="Shen C.-K.J."/>
        </authorList>
    </citation>
    <scope>NUCLEOTIDE SEQUENCE</scope>
</reference>
<name>I7G9F5_MACFA</name>
<organism evidence="1">
    <name type="scientific">Macaca fascicularis</name>
    <name type="common">Crab-eating macaque</name>
    <name type="synonym">Cynomolgus monkey</name>
    <dbReference type="NCBI Taxonomy" id="9541"/>
    <lineage>
        <taxon>Eukaryota</taxon>
        <taxon>Metazoa</taxon>
        <taxon>Chordata</taxon>
        <taxon>Craniata</taxon>
        <taxon>Vertebrata</taxon>
        <taxon>Euteleostomi</taxon>
        <taxon>Mammalia</taxon>
        <taxon>Eutheria</taxon>
        <taxon>Euarchontoglires</taxon>
        <taxon>Primates</taxon>
        <taxon>Haplorrhini</taxon>
        <taxon>Catarrhini</taxon>
        <taxon>Cercopithecidae</taxon>
        <taxon>Cercopithecinae</taxon>
        <taxon>Macaca</taxon>
    </lineage>
</organism>
<protein>
    <submittedName>
        <fullName evidence="1">Macaca fascicularis brain cDNA clone: QorA-11668, similar to human signal recognition particle 72kDa (SRP72), mRNA, RefSeq: NM_006947.2</fullName>
    </submittedName>
</protein>
<dbReference type="EMBL" id="AB170994">
    <property type="protein sequence ID" value="BAE88057.1"/>
    <property type="molecule type" value="mRNA"/>
</dbReference>
<evidence type="ECO:0000313" key="1">
    <source>
        <dbReference type="EMBL" id="BAE88057.1"/>
    </source>
</evidence>
<dbReference type="AlphaFoldDB" id="I7G9F5"/>
<proteinExistence type="evidence at transcript level"/>
<accession>I7G9F5</accession>
<sequence>MIMMRRGKQTFQQLLQLKAIGKKWFQRTWASKKAHMSCATTLRVH</sequence>